<proteinExistence type="predicted"/>
<name>A0A0C2CP89_9BACT</name>
<dbReference type="AlphaFoldDB" id="A0A0C2CP89"/>
<organism evidence="1 2">
    <name type="scientific">Enhygromyxa salina</name>
    <dbReference type="NCBI Taxonomy" id="215803"/>
    <lineage>
        <taxon>Bacteria</taxon>
        <taxon>Pseudomonadati</taxon>
        <taxon>Myxococcota</taxon>
        <taxon>Polyangia</taxon>
        <taxon>Nannocystales</taxon>
        <taxon>Nannocystaceae</taxon>
        <taxon>Enhygromyxa</taxon>
    </lineage>
</organism>
<evidence type="ECO:0000313" key="1">
    <source>
        <dbReference type="EMBL" id="KIG11550.1"/>
    </source>
</evidence>
<comment type="caution">
    <text evidence="1">The sequence shown here is derived from an EMBL/GenBank/DDBJ whole genome shotgun (WGS) entry which is preliminary data.</text>
</comment>
<evidence type="ECO:0000313" key="2">
    <source>
        <dbReference type="Proteomes" id="UP000031599"/>
    </source>
</evidence>
<protein>
    <submittedName>
        <fullName evidence="1">Uncharacterized protein</fullName>
    </submittedName>
</protein>
<accession>A0A0C2CP89</accession>
<sequence length="64" mass="7762">MQAEFGKIDGQSRKAKFVVSTRLRRSYRRPRHVIDALDPLDHLHRKRQLRRPWFPGSPEEIRRL</sequence>
<gene>
    <name evidence="1" type="ORF">DB30_03359</name>
</gene>
<reference evidence="1 2" key="1">
    <citation type="submission" date="2014-12" db="EMBL/GenBank/DDBJ databases">
        <title>Genome assembly of Enhygromyxa salina DSM 15201.</title>
        <authorList>
            <person name="Sharma G."/>
            <person name="Subramanian S."/>
        </authorList>
    </citation>
    <scope>NUCLEOTIDE SEQUENCE [LARGE SCALE GENOMIC DNA]</scope>
    <source>
        <strain evidence="1 2">DSM 15201</strain>
    </source>
</reference>
<dbReference type="Proteomes" id="UP000031599">
    <property type="component" value="Unassembled WGS sequence"/>
</dbReference>
<dbReference type="EMBL" id="JMCC02000251">
    <property type="protein sequence ID" value="KIG11550.1"/>
    <property type="molecule type" value="Genomic_DNA"/>
</dbReference>